<dbReference type="GO" id="GO:0004721">
    <property type="term" value="F:phosphoprotein phosphatase activity"/>
    <property type="evidence" value="ECO:0007669"/>
    <property type="project" value="UniProtKB-KW"/>
</dbReference>
<dbReference type="SMART" id="SM00304">
    <property type="entry name" value="HAMP"/>
    <property type="match status" value="1"/>
</dbReference>
<dbReference type="Gene3D" id="6.10.340.10">
    <property type="match status" value="1"/>
</dbReference>
<evidence type="ECO:0000256" key="21">
    <source>
        <dbReference type="ARBA" id="ARBA00040454"/>
    </source>
</evidence>
<evidence type="ECO:0000256" key="11">
    <source>
        <dbReference type="ARBA" id="ARBA00022777"/>
    </source>
</evidence>
<keyword evidence="12" id="KW-0378">Hydrolase</keyword>
<name>A0A7G1KKF3_9NOCA</name>
<evidence type="ECO:0000259" key="26">
    <source>
        <dbReference type="PROSITE" id="PS50885"/>
    </source>
</evidence>
<reference evidence="27 28" key="1">
    <citation type="submission" date="2020-08" db="EMBL/GenBank/DDBJ databases">
        <title>Genome Sequencing of Nocardia wallacei strain FMUON74 and assembly.</title>
        <authorList>
            <person name="Toyokawa M."/>
            <person name="Uesaka K."/>
        </authorList>
    </citation>
    <scope>NUCLEOTIDE SEQUENCE [LARGE SCALE GENOMIC DNA]</scope>
    <source>
        <strain evidence="27 28">FMUON74</strain>
    </source>
</reference>
<dbReference type="KEGG" id="nwl:NWFMUON74_31030"/>
<organism evidence="27 28">
    <name type="scientific">Nocardia wallacei</name>
    <dbReference type="NCBI Taxonomy" id="480035"/>
    <lineage>
        <taxon>Bacteria</taxon>
        <taxon>Bacillati</taxon>
        <taxon>Actinomycetota</taxon>
        <taxon>Actinomycetes</taxon>
        <taxon>Mycobacteriales</taxon>
        <taxon>Nocardiaceae</taxon>
        <taxon>Nocardia</taxon>
    </lineage>
</organism>
<evidence type="ECO:0000256" key="7">
    <source>
        <dbReference type="ARBA" id="ARBA00022553"/>
    </source>
</evidence>
<dbReference type="InterPro" id="IPR003661">
    <property type="entry name" value="HisK_dim/P_dom"/>
</dbReference>
<dbReference type="PROSITE" id="PS50109">
    <property type="entry name" value="HIS_KIN"/>
    <property type="match status" value="1"/>
</dbReference>
<evidence type="ECO:0000256" key="4">
    <source>
        <dbReference type="ARBA" id="ARBA00004651"/>
    </source>
</evidence>
<dbReference type="Gene3D" id="1.10.287.130">
    <property type="match status" value="1"/>
</dbReference>
<dbReference type="CDD" id="cd00082">
    <property type="entry name" value="HisKA"/>
    <property type="match status" value="1"/>
</dbReference>
<keyword evidence="16 23" id="KW-1133">Transmembrane helix</keyword>
<keyword evidence="6" id="KW-1003">Cell membrane</keyword>
<dbReference type="SMART" id="SM00387">
    <property type="entry name" value="HATPase_c"/>
    <property type="match status" value="1"/>
</dbReference>
<dbReference type="SUPFAM" id="SSF55874">
    <property type="entry name" value="ATPase domain of HSP90 chaperone/DNA topoisomerase II/histidine kinase"/>
    <property type="match status" value="1"/>
</dbReference>
<dbReference type="Pfam" id="PF00512">
    <property type="entry name" value="HisKA"/>
    <property type="match status" value="1"/>
</dbReference>
<evidence type="ECO:0000256" key="15">
    <source>
        <dbReference type="ARBA" id="ARBA00022912"/>
    </source>
</evidence>
<comment type="catalytic activity">
    <reaction evidence="1">
        <text>ATP + protein L-histidine = ADP + protein N-phospho-L-histidine.</text>
        <dbReference type="EC" id="2.7.13.3"/>
    </reaction>
</comment>
<feature type="domain" description="Histidine kinase" evidence="25">
    <location>
        <begin position="253"/>
        <end position="472"/>
    </location>
</feature>
<proteinExistence type="predicted"/>
<dbReference type="SUPFAM" id="SSF47384">
    <property type="entry name" value="Homodimeric domain of signal transducing histidine kinase"/>
    <property type="match status" value="1"/>
</dbReference>
<dbReference type="GO" id="GO:0000155">
    <property type="term" value="F:phosphorelay sensor kinase activity"/>
    <property type="evidence" value="ECO:0007669"/>
    <property type="project" value="InterPro"/>
</dbReference>
<evidence type="ECO:0000256" key="5">
    <source>
        <dbReference type="ARBA" id="ARBA00012438"/>
    </source>
</evidence>
<dbReference type="PROSITE" id="PS50885">
    <property type="entry name" value="HAMP"/>
    <property type="match status" value="1"/>
</dbReference>
<keyword evidence="8" id="KW-0808">Transferase</keyword>
<dbReference type="EC" id="2.7.13.3" evidence="5"/>
<evidence type="ECO:0000256" key="9">
    <source>
        <dbReference type="ARBA" id="ARBA00022692"/>
    </source>
</evidence>
<dbReference type="GO" id="GO:0005886">
    <property type="term" value="C:plasma membrane"/>
    <property type="evidence" value="ECO:0007669"/>
    <property type="project" value="UniProtKB-SubCell"/>
</dbReference>
<feature type="chain" id="PRO_5028829949" description="Signal transduction histidine-protein kinase/phosphatase MprB" evidence="24">
    <location>
        <begin position="22"/>
        <end position="475"/>
    </location>
</feature>
<dbReference type="EMBL" id="AP023396">
    <property type="protein sequence ID" value="BCK55331.1"/>
    <property type="molecule type" value="Genomic_DNA"/>
</dbReference>
<dbReference type="InterPro" id="IPR005467">
    <property type="entry name" value="His_kinase_dom"/>
</dbReference>
<evidence type="ECO:0000256" key="17">
    <source>
        <dbReference type="ARBA" id="ARBA00023012"/>
    </source>
</evidence>
<evidence type="ECO:0000256" key="8">
    <source>
        <dbReference type="ARBA" id="ARBA00022679"/>
    </source>
</evidence>
<dbReference type="InterPro" id="IPR036890">
    <property type="entry name" value="HATPase_C_sf"/>
</dbReference>
<dbReference type="PRINTS" id="PR00344">
    <property type="entry name" value="BCTRLSENSOR"/>
</dbReference>
<evidence type="ECO:0000259" key="25">
    <source>
        <dbReference type="PROSITE" id="PS50109"/>
    </source>
</evidence>
<keyword evidence="19" id="KW-0843">Virulence</keyword>
<feature type="signal peptide" evidence="24">
    <location>
        <begin position="1"/>
        <end position="21"/>
    </location>
</feature>
<feature type="domain" description="HAMP" evidence="26">
    <location>
        <begin position="184"/>
        <end position="245"/>
    </location>
</feature>
<feature type="transmembrane region" description="Helical" evidence="23">
    <location>
        <begin position="161"/>
        <end position="182"/>
    </location>
</feature>
<keyword evidence="13" id="KW-0067">ATP-binding</keyword>
<dbReference type="GeneID" id="80347648"/>
<evidence type="ECO:0000313" key="27">
    <source>
        <dbReference type="EMBL" id="BCK55331.1"/>
    </source>
</evidence>
<evidence type="ECO:0000256" key="24">
    <source>
        <dbReference type="SAM" id="SignalP"/>
    </source>
</evidence>
<dbReference type="InterPro" id="IPR050980">
    <property type="entry name" value="2C_sensor_his_kinase"/>
</dbReference>
<dbReference type="Pfam" id="PF02518">
    <property type="entry name" value="HATPase_c"/>
    <property type="match status" value="1"/>
</dbReference>
<keyword evidence="9 23" id="KW-0812">Transmembrane</keyword>
<dbReference type="GO" id="GO:0005524">
    <property type="term" value="F:ATP binding"/>
    <property type="evidence" value="ECO:0007669"/>
    <property type="project" value="UniProtKB-KW"/>
</dbReference>
<evidence type="ECO:0000256" key="13">
    <source>
        <dbReference type="ARBA" id="ARBA00022840"/>
    </source>
</evidence>
<dbReference type="PANTHER" id="PTHR44936">
    <property type="entry name" value="SENSOR PROTEIN CREC"/>
    <property type="match status" value="1"/>
</dbReference>
<evidence type="ECO:0000256" key="18">
    <source>
        <dbReference type="ARBA" id="ARBA00023016"/>
    </source>
</evidence>
<evidence type="ECO:0000256" key="3">
    <source>
        <dbReference type="ARBA" id="ARBA00001946"/>
    </source>
</evidence>
<protein>
    <recommendedName>
        <fullName evidence="21">Signal transduction histidine-protein kinase/phosphatase MprB</fullName>
        <ecNumber evidence="5">2.7.13.3</ecNumber>
    </recommendedName>
    <alternativeName>
        <fullName evidence="22">Mycobacterial persistence regulator B</fullName>
    </alternativeName>
</protein>
<keyword evidence="28" id="KW-1185">Reference proteome</keyword>
<keyword evidence="11 27" id="KW-0418">Kinase</keyword>
<evidence type="ECO:0000256" key="14">
    <source>
        <dbReference type="ARBA" id="ARBA00022842"/>
    </source>
</evidence>
<comment type="subcellular location">
    <subcellularLocation>
        <location evidence="4">Cell membrane</location>
        <topology evidence="4">Multi-pass membrane protein</topology>
    </subcellularLocation>
</comment>
<evidence type="ECO:0000256" key="1">
    <source>
        <dbReference type="ARBA" id="ARBA00000085"/>
    </source>
</evidence>
<dbReference type="InterPro" id="IPR003594">
    <property type="entry name" value="HATPase_dom"/>
</dbReference>
<keyword evidence="20" id="KW-0464">Manganese</keyword>
<dbReference type="InterPro" id="IPR004358">
    <property type="entry name" value="Sig_transdc_His_kin-like_C"/>
</dbReference>
<keyword evidence="17" id="KW-0902">Two-component regulatory system</keyword>
<keyword evidence="15" id="KW-0904">Protein phosphatase</keyword>
<comment type="cofactor">
    <cofactor evidence="3">
        <name>Mg(2+)</name>
        <dbReference type="ChEBI" id="CHEBI:18420"/>
    </cofactor>
</comment>
<evidence type="ECO:0000256" key="10">
    <source>
        <dbReference type="ARBA" id="ARBA00022741"/>
    </source>
</evidence>
<evidence type="ECO:0000256" key="22">
    <source>
        <dbReference type="ARBA" id="ARBA00041776"/>
    </source>
</evidence>
<dbReference type="PANTHER" id="PTHR44936:SF9">
    <property type="entry name" value="SENSOR PROTEIN CREC"/>
    <property type="match status" value="1"/>
</dbReference>
<evidence type="ECO:0000256" key="23">
    <source>
        <dbReference type="SAM" id="Phobius"/>
    </source>
</evidence>
<dbReference type="InterPro" id="IPR003660">
    <property type="entry name" value="HAMP_dom"/>
</dbReference>
<dbReference type="AlphaFoldDB" id="A0A7G1KKF3"/>
<keyword evidence="7" id="KW-0597">Phosphoprotein</keyword>
<keyword evidence="14" id="KW-0460">Magnesium</keyword>
<keyword evidence="18" id="KW-0346">Stress response</keyword>
<keyword evidence="24" id="KW-0732">Signal</keyword>
<comment type="cofactor">
    <cofactor evidence="2">
        <name>Mn(2+)</name>
        <dbReference type="ChEBI" id="CHEBI:29035"/>
    </cofactor>
</comment>
<evidence type="ECO:0000256" key="20">
    <source>
        <dbReference type="ARBA" id="ARBA00023211"/>
    </source>
</evidence>
<dbReference type="SMART" id="SM00388">
    <property type="entry name" value="HisKA"/>
    <property type="match status" value="1"/>
</dbReference>
<dbReference type="Proteomes" id="UP000516173">
    <property type="component" value="Chromosome"/>
</dbReference>
<keyword evidence="10" id="KW-0547">Nucleotide-binding</keyword>
<keyword evidence="23" id="KW-0472">Membrane</keyword>
<evidence type="ECO:0000256" key="16">
    <source>
        <dbReference type="ARBA" id="ARBA00022989"/>
    </source>
</evidence>
<evidence type="ECO:0000256" key="12">
    <source>
        <dbReference type="ARBA" id="ARBA00022801"/>
    </source>
</evidence>
<evidence type="ECO:0000256" key="6">
    <source>
        <dbReference type="ARBA" id="ARBA00022475"/>
    </source>
</evidence>
<sequence>MRRQLLVILLCFAAFAVTGFAAPLAATSSTARTQRLWFDRYVDAEWFADLAVHAMATGDRSALDTEMRRYHDLYSDRVLVVDARGGEFANTGVDTADARTVASLAAVRSNRHAVQPPHRLRPWDSDSMRITHPIGAGMQVGGAVLIEASTVRAKHDILDRWVLISLGTWTALLLCTGVALVVTRWVLRPLARLSGAVTALARTLPRPAAAAAPTVITRNYGGPPEVRELAGSFEAMAQAVGEAVDAQRQLVADTAHAIRNPLTALAIRLDQLGRSIPEQAVLSLRRAVAQVERLQAVLDGMLRLAAAETPAGFGAGQADSDFPSRCEAVRIIDDRVESWQPACAAAGVTVTSVLPPREVEVAVPEDALVQILDVLLSNSCRYAGAGARAEVALRVAGDAAVVSVTDDGAGVAPDELDKLTTRFYRGTAAAAGGTGLGLPIAAASAQRHGGALTVSAVHPHGLRASVRLPLGRVAD</sequence>
<evidence type="ECO:0000313" key="28">
    <source>
        <dbReference type="Proteomes" id="UP000516173"/>
    </source>
</evidence>
<dbReference type="RefSeq" id="WP_187688460.1">
    <property type="nucleotide sequence ID" value="NZ_AP023396.1"/>
</dbReference>
<dbReference type="CDD" id="cd00075">
    <property type="entry name" value="HATPase"/>
    <property type="match status" value="1"/>
</dbReference>
<evidence type="ECO:0000256" key="19">
    <source>
        <dbReference type="ARBA" id="ARBA00023026"/>
    </source>
</evidence>
<evidence type="ECO:0000256" key="2">
    <source>
        <dbReference type="ARBA" id="ARBA00001936"/>
    </source>
</evidence>
<gene>
    <name evidence="27" type="ORF">NWFMUON74_31030</name>
</gene>
<accession>A0A7G1KKF3</accession>
<dbReference type="Gene3D" id="3.30.565.10">
    <property type="entry name" value="Histidine kinase-like ATPase, C-terminal domain"/>
    <property type="match status" value="1"/>
</dbReference>
<dbReference type="InterPro" id="IPR036097">
    <property type="entry name" value="HisK_dim/P_sf"/>
</dbReference>